<proteinExistence type="predicted"/>
<organism evidence="3 4">
    <name type="scientific">Choiromyces venosus 120613-1</name>
    <dbReference type="NCBI Taxonomy" id="1336337"/>
    <lineage>
        <taxon>Eukaryota</taxon>
        <taxon>Fungi</taxon>
        <taxon>Dikarya</taxon>
        <taxon>Ascomycota</taxon>
        <taxon>Pezizomycotina</taxon>
        <taxon>Pezizomycetes</taxon>
        <taxon>Pezizales</taxon>
        <taxon>Tuberaceae</taxon>
        <taxon>Choiromyces</taxon>
    </lineage>
</organism>
<name>A0A3N4JI12_9PEZI</name>
<accession>A0A3N4JI12</accession>
<dbReference type="OrthoDB" id="5423638at2759"/>
<dbReference type="EMBL" id="ML120400">
    <property type="protein sequence ID" value="RPA97906.1"/>
    <property type="molecule type" value="Genomic_DNA"/>
</dbReference>
<reference evidence="3 4" key="1">
    <citation type="journal article" date="2018" name="Nat. Ecol. Evol.">
        <title>Pezizomycetes genomes reveal the molecular basis of ectomycorrhizal truffle lifestyle.</title>
        <authorList>
            <person name="Murat C."/>
            <person name="Payen T."/>
            <person name="Noel B."/>
            <person name="Kuo A."/>
            <person name="Morin E."/>
            <person name="Chen J."/>
            <person name="Kohler A."/>
            <person name="Krizsan K."/>
            <person name="Balestrini R."/>
            <person name="Da Silva C."/>
            <person name="Montanini B."/>
            <person name="Hainaut M."/>
            <person name="Levati E."/>
            <person name="Barry K.W."/>
            <person name="Belfiori B."/>
            <person name="Cichocki N."/>
            <person name="Clum A."/>
            <person name="Dockter R.B."/>
            <person name="Fauchery L."/>
            <person name="Guy J."/>
            <person name="Iotti M."/>
            <person name="Le Tacon F."/>
            <person name="Lindquist E.A."/>
            <person name="Lipzen A."/>
            <person name="Malagnac F."/>
            <person name="Mello A."/>
            <person name="Molinier V."/>
            <person name="Miyauchi S."/>
            <person name="Poulain J."/>
            <person name="Riccioni C."/>
            <person name="Rubini A."/>
            <person name="Sitrit Y."/>
            <person name="Splivallo R."/>
            <person name="Traeger S."/>
            <person name="Wang M."/>
            <person name="Zifcakova L."/>
            <person name="Wipf D."/>
            <person name="Zambonelli A."/>
            <person name="Paolocci F."/>
            <person name="Nowrousian M."/>
            <person name="Ottonello S."/>
            <person name="Baldrian P."/>
            <person name="Spatafora J.W."/>
            <person name="Henrissat B."/>
            <person name="Nagy L.G."/>
            <person name="Aury J.M."/>
            <person name="Wincker P."/>
            <person name="Grigoriev I.V."/>
            <person name="Bonfante P."/>
            <person name="Martin F.M."/>
        </authorList>
    </citation>
    <scope>NUCLEOTIDE SEQUENCE [LARGE SCALE GENOMIC DNA]</scope>
    <source>
        <strain evidence="3 4">120613-1</strain>
    </source>
</reference>
<feature type="region of interest" description="Disordered" evidence="1">
    <location>
        <begin position="265"/>
        <end position="300"/>
    </location>
</feature>
<evidence type="ECO:0000313" key="4">
    <source>
        <dbReference type="Proteomes" id="UP000276215"/>
    </source>
</evidence>
<feature type="region of interest" description="Disordered" evidence="1">
    <location>
        <begin position="104"/>
        <end position="125"/>
    </location>
</feature>
<gene>
    <name evidence="3" type="ORF">L873DRAFT_1790620</name>
</gene>
<keyword evidence="2" id="KW-0472">Membrane</keyword>
<dbReference type="Proteomes" id="UP000276215">
    <property type="component" value="Unassembled WGS sequence"/>
</dbReference>
<dbReference type="AlphaFoldDB" id="A0A3N4JI12"/>
<feature type="transmembrane region" description="Helical" evidence="2">
    <location>
        <begin position="18"/>
        <end position="39"/>
    </location>
</feature>
<evidence type="ECO:0000256" key="2">
    <source>
        <dbReference type="SAM" id="Phobius"/>
    </source>
</evidence>
<keyword evidence="2" id="KW-1133">Transmembrane helix</keyword>
<evidence type="ECO:0000256" key="1">
    <source>
        <dbReference type="SAM" id="MobiDB-lite"/>
    </source>
</evidence>
<feature type="region of interest" description="Disordered" evidence="1">
    <location>
        <begin position="152"/>
        <end position="222"/>
    </location>
</feature>
<keyword evidence="2" id="KW-0812">Transmembrane</keyword>
<sequence length="313" mass="33299">MSTSSTSTTQTSTRNFRLVAHAFLLISTNSLTLCLLYSAHISPSKQHFGFSTRLAILQTTWLIISGLVLVVSLCYLISSYYRGHQRRMIAAAARHDLETGVRIEVGRGGGGGGGGGSSAVRRGETGLIAGPPYELQRRPASIFARALAFARRGGGGAGRDSPPSPTLVLEGGGMNVVREKERRHGPVLPRNKPLPPNPPTEGGGEDDELEQQRRRRVESWQQAPVTIAPPLVNNFLRVPRKPVGRPGSSIYQAYGSGTSGILPFGQPSMSSGGSAPGVRVGEQDGIGDDESDSLGSQPLYANGELREVIGRYS</sequence>
<feature type="compositionally biased region" description="Gly residues" evidence="1">
    <location>
        <begin position="106"/>
        <end position="117"/>
    </location>
</feature>
<feature type="transmembrane region" description="Helical" evidence="2">
    <location>
        <begin position="59"/>
        <end position="78"/>
    </location>
</feature>
<keyword evidence="4" id="KW-1185">Reference proteome</keyword>
<evidence type="ECO:0000313" key="3">
    <source>
        <dbReference type="EMBL" id="RPA97906.1"/>
    </source>
</evidence>
<protein>
    <submittedName>
        <fullName evidence="3">Uncharacterized protein</fullName>
    </submittedName>
</protein>